<sequence>MSKARSITLIYLCANILSGCGGGNTSNLSTPIKSTPAPIETNAFLTIAKDTSCADLQNRLFVIDQQYVLSEKLGTCSDARYRQTLFGKTPENVVCSNADSIAGPRYNCSDPSAAAIFKQAIEHLDYPDLGLGPNHQIQQIIVPADAETNLRITALGASLFYGKAPINAVIKDDKLWTQFVELGKFTVPQKLNLDFASDMVIGSFFASPNNCSQHQILKVSTNGQKITAQFHERSIVSLTSCDKTSPQASTPMSLVRAPRLALPVDFVEISGQKIGFDVIEKTSNSMIQTPRALVVKDQAAWSTLWQEHNAVINRPLPTIDFSKKMLIAVFTGSKPNGCYGDPEITVWRYNKRINVSYLDGQPPLAPETLCTMAIVSPAQIMMIDRSDESVDFTTIPIIY</sequence>
<dbReference type="RefSeq" id="WP_186914667.1">
    <property type="nucleotide sequence ID" value="NZ_JACOFZ010000001.1"/>
</dbReference>
<dbReference type="AlphaFoldDB" id="A0A923KKJ4"/>
<reference evidence="1" key="1">
    <citation type="submission" date="2020-08" db="EMBL/GenBank/DDBJ databases">
        <title>Novel species isolated from subtropical streams in China.</title>
        <authorList>
            <person name="Lu H."/>
        </authorList>
    </citation>
    <scope>NUCLEOTIDE SEQUENCE</scope>
    <source>
        <strain evidence="1">LX22W</strain>
    </source>
</reference>
<comment type="caution">
    <text evidence="1">The sequence shown here is derived from an EMBL/GenBank/DDBJ whole genome shotgun (WGS) entry which is preliminary data.</text>
</comment>
<dbReference type="EMBL" id="JACOFZ010000001">
    <property type="protein sequence ID" value="MBC3880860.1"/>
    <property type="molecule type" value="Genomic_DNA"/>
</dbReference>
<name>A0A923KKJ4_9BURK</name>
<dbReference type="PROSITE" id="PS51257">
    <property type="entry name" value="PROKAR_LIPOPROTEIN"/>
    <property type="match status" value="1"/>
</dbReference>
<keyword evidence="2" id="KW-1185">Reference proteome</keyword>
<protein>
    <submittedName>
        <fullName evidence="1">Uncharacterized protein</fullName>
    </submittedName>
</protein>
<gene>
    <name evidence="1" type="ORF">H8K36_05710</name>
</gene>
<dbReference type="Proteomes" id="UP000627446">
    <property type="component" value="Unassembled WGS sequence"/>
</dbReference>
<accession>A0A923KKJ4</accession>
<evidence type="ECO:0000313" key="1">
    <source>
        <dbReference type="EMBL" id="MBC3880860.1"/>
    </source>
</evidence>
<proteinExistence type="predicted"/>
<evidence type="ECO:0000313" key="2">
    <source>
        <dbReference type="Proteomes" id="UP000627446"/>
    </source>
</evidence>
<organism evidence="1 2">
    <name type="scientific">Undibacterium nitidum</name>
    <dbReference type="NCBI Taxonomy" id="2762298"/>
    <lineage>
        <taxon>Bacteria</taxon>
        <taxon>Pseudomonadati</taxon>
        <taxon>Pseudomonadota</taxon>
        <taxon>Betaproteobacteria</taxon>
        <taxon>Burkholderiales</taxon>
        <taxon>Oxalobacteraceae</taxon>
        <taxon>Undibacterium</taxon>
    </lineage>
</organism>